<evidence type="ECO:0000313" key="3">
    <source>
        <dbReference type="EMBL" id="MEQ0565811.1"/>
    </source>
</evidence>
<dbReference type="InterPro" id="IPR013207">
    <property type="entry name" value="LGFP"/>
</dbReference>
<feature type="signal peptide" evidence="1">
    <location>
        <begin position="1"/>
        <end position="33"/>
    </location>
</feature>
<dbReference type="InterPro" id="IPR007934">
    <property type="entry name" value="AbfB_ABD"/>
</dbReference>
<sequence length="683" mass="73804">MQGRRPGLLTRTVVAATALTVLTGLIGQVPASAAGTPAASTSATAAQLPEATQEEKVNAIRTLGFDIDNSWLVLRDRDFVFKIFDTTDEMKNTLVKAAALQAYRDGDAAATQFIRTDIYALDRQDKENYARTKLERDQARKLKQSAAALIAMPVTDQQLDLGYRDFIYDMWRFVTGYPKVKAGLLDAFGADEPAQKVFLASGLLAAKRQDQQDAIDADKAKTEADKARDAARNARANAATVVLLQTTDAMLDLPDDFFIRKLLEKAVAGSEVAKAAQAALNSSAAADWRAFLVTGIFAADKRDVEIARERKAAEDRQRLLQLKAKAEAGGMRPRLVAAAAAALAGGADAVAAFLAKDVQQAGLLDQALEVTTPGYKGRYVQSSGGDAWTATGDAGTSGTAKVGAATWTVTEGLADPDCFSLKSTEVEGAYLRIKDLRVQLAANDGTDAFKRDATWCSKPGLSGTGVSLEVKSQPGRFLRHVNAQMWAANNSGANWFDADRLFLEDASWAVVGPDPVVTTPITTRWLNDDAFHAAVGNPKADEVYDANGVNGLPVRYRDFDKARVYFSDAAGVHAVSGAALEKYKSVGEYHWLLPIIDTTGTPDGIGSYTHFQNGASIYWSPNTGAHLVYGAIRTWWENLGWEKSYLGYPLTDESPAGNLRRSTFEHGNIDHDPATGRTWDYRV</sequence>
<keyword evidence="4" id="KW-1185">Reference proteome</keyword>
<organism evidence="3 4">
    <name type="scientific">Amycolatopsis melonis</name>
    <dbReference type="NCBI Taxonomy" id="3156488"/>
    <lineage>
        <taxon>Bacteria</taxon>
        <taxon>Bacillati</taxon>
        <taxon>Actinomycetota</taxon>
        <taxon>Actinomycetes</taxon>
        <taxon>Pseudonocardiales</taxon>
        <taxon>Pseudonocardiaceae</taxon>
        <taxon>Amycolatopsis</taxon>
    </lineage>
</organism>
<proteinExistence type="predicted"/>
<reference evidence="3 4" key="1">
    <citation type="submission" date="2024-05" db="EMBL/GenBank/DDBJ databases">
        <authorList>
            <person name="Zhao H."/>
            <person name="Xu Y."/>
            <person name="Lin S."/>
            <person name="Spain J.C."/>
            <person name="Zhou N.-Y."/>
        </authorList>
    </citation>
    <scope>NUCLEOTIDE SEQUENCE [LARGE SCALE GENOMIC DNA]</scope>
    <source>
        <strain evidence="3 4">NEAU-NG30</strain>
    </source>
</reference>
<dbReference type="SUPFAM" id="SSF110221">
    <property type="entry name" value="AbfB domain"/>
    <property type="match status" value="1"/>
</dbReference>
<dbReference type="InterPro" id="IPR036195">
    <property type="entry name" value="AbfB_ABD_sf"/>
</dbReference>
<gene>
    <name evidence="3" type="ORF">ABJI51_42605</name>
</gene>
<dbReference type="Pfam" id="PF08310">
    <property type="entry name" value="LGFP"/>
    <property type="match status" value="1"/>
</dbReference>
<protein>
    <submittedName>
        <fullName evidence="3">AbfB domain-containing protein</fullName>
    </submittedName>
</protein>
<feature type="domain" description="Alpha-L-arabinofuranosidase B arabinose-binding" evidence="2">
    <location>
        <begin position="369"/>
        <end position="510"/>
    </location>
</feature>
<accession>A0ABV0LU29</accession>
<keyword evidence="1" id="KW-0732">Signal</keyword>
<comment type="caution">
    <text evidence="3">The sequence shown here is derived from an EMBL/GenBank/DDBJ whole genome shotgun (WGS) entry which is preliminary data.</text>
</comment>
<feature type="chain" id="PRO_5045570490" evidence="1">
    <location>
        <begin position="34"/>
        <end position="683"/>
    </location>
</feature>
<name>A0ABV0LU29_9PSEU</name>
<dbReference type="Proteomes" id="UP001440984">
    <property type="component" value="Unassembled WGS sequence"/>
</dbReference>
<dbReference type="Pfam" id="PF05270">
    <property type="entry name" value="AbfB"/>
    <property type="match status" value="1"/>
</dbReference>
<dbReference type="EMBL" id="JBDZYD010000023">
    <property type="protein sequence ID" value="MEQ0565811.1"/>
    <property type="molecule type" value="Genomic_DNA"/>
</dbReference>
<evidence type="ECO:0000313" key="4">
    <source>
        <dbReference type="Proteomes" id="UP001440984"/>
    </source>
</evidence>
<evidence type="ECO:0000259" key="2">
    <source>
        <dbReference type="Pfam" id="PF05270"/>
    </source>
</evidence>
<dbReference type="RefSeq" id="WP_348956901.1">
    <property type="nucleotide sequence ID" value="NZ_JBDZYD010000023.1"/>
</dbReference>
<evidence type="ECO:0000256" key="1">
    <source>
        <dbReference type="SAM" id="SignalP"/>
    </source>
</evidence>
<dbReference type="CDD" id="cd23399">
    <property type="entry name" value="beta-trefoil_ABD_ABFB"/>
    <property type="match status" value="1"/>
</dbReference>
<dbReference type="Gene3D" id="2.80.10.50">
    <property type="match status" value="1"/>
</dbReference>